<sequence>MNNYYDDYEVCTCTTKIKEEKDGYYAFEDTIFYGEKGGMLADQGTINQLPVIDLKWEGEELYHKVAGTLCDPIEMCVDEETRRINTTVQSVLHLLDGYYEKQGLSIPSVGVQPDNQWYEVNSKTISEEDLKQTEAFINEVIRQDINMTITYMNGKDYPDPFYQKFEELRVVSFGDINTQPCGTLHVNHTGQLESFVILDHEKTAKGTKVYFSVYHATNQKLKEYYRLVKEAAKAAGVKKEELCARIEELSKSTKQMKKELAEVKKQLIAVKVQELLQKEAAVIAYDGEDANDIRTAAQAMMNQVEGNKVIYMASGDAIHFAIVSGKNEARTILEAIKASFDVTGGGSFKIVTAKAEVGKDAFLEALAKIVS</sequence>
<name>A0ABT1SM85_9FIRM</name>
<dbReference type="InterPro" id="IPR051335">
    <property type="entry name" value="Alanyl-tRNA_Editing_Enzymes"/>
</dbReference>
<dbReference type="Proteomes" id="UP001524435">
    <property type="component" value="Unassembled WGS sequence"/>
</dbReference>
<keyword evidence="4" id="KW-0175">Coiled coil</keyword>
<protein>
    <recommendedName>
        <fullName evidence="5">Threonyl/alanyl tRNA synthetase SAD domain-containing protein</fullName>
    </recommendedName>
</protein>
<evidence type="ECO:0000256" key="2">
    <source>
        <dbReference type="ARBA" id="ARBA00022723"/>
    </source>
</evidence>
<keyword evidence="2" id="KW-0479">Metal-binding</keyword>
<proteinExistence type="predicted"/>
<feature type="coiled-coil region" evidence="4">
    <location>
        <begin position="239"/>
        <end position="266"/>
    </location>
</feature>
<dbReference type="Gene3D" id="6.10.250.550">
    <property type="match status" value="1"/>
</dbReference>
<evidence type="ECO:0000256" key="3">
    <source>
        <dbReference type="ARBA" id="ARBA00022833"/>
    </source>
</evidence>
<gene>
    <name evidence="6" type="ORF">NE663_07610</name>
</gene>
<dbReference type="PANTHER" id="PTHR43462">
    <property type="entry name" value="ALANYL-TRNA EDITING PROTEIN"/>
    <property type="match status" value="1"/>
</dbReference>
<dbReference type="SUPFAM" id="SSF55186">
    <property type="entry name" value="ThrRS/AlaRS common domain"/>
    <property type="match status" value="1"/>
</dbReference>
<dbReference type="RefSeq" id="WP_178200369.1">
    <property type="nucleotide sequence ID" value="NZ_CANTYB010000071.1"/>
</dbReference>
<dbReference type="SUPFAM" id="SSF50447">
    <property type="entry name" value="Translation proteins"/>
    <property type="match status" value="1"/>
</dbReference>
<accession>A0ABT1SM85</accession>
<evidence type="ECO:0000256" key="4">
    <source>
        <dbReference type="SAM" id="Coils"/>
    </source>
</evidence>
<keyword evidence="7" id="KW-1185">Reference proteome</keyword>
<evidence type="ECO:0000313" key="7">
    <source>
        <dbReference type="Proteomes" id="UP001524435"/>
    </source>
</evidence>
<comment type="caution">
    <text evidence="6">The sequence shown here is derived from an EMBL/GenBank/DDBJ whole genome shotgun (WGS) entry which is preliminary data.</text>
</comment>
<dbReference type="InterPro" id="IPR018163">
    <property type="entry name" value="Thr/Ala-tRNA-synth_IIc_edit"/>
</dbReference>
<comment type="cofactor">
    <cofactor evidence="1">
        <name>Zn(2+)</name>
        <dbReference type="ChEBI" id="CHEBI:29105"/>
    </cofactor>
</comment>
<evidence type="ECO:0000259" key="5">
    <source>
        <dbReference type="SMART" id="SM00863"/>
    </source>
</evidence>
<organism evidence="6 7">
    <name type="scientific">Massilicoli timonensis</name>
    <dbReference type="NCBI Taxonomy" id="2015901"/>
    <lineage>
        <taxon>Bacteria</taxon>
        <taxon>Bacillati</taxon>
        <taxon>Bacillota</taxon>
        <taxon>Erysipelotrichia</taxon>
        <taxon>Erysipelotrichales</taxon>
        <taxon>Erysipelotrichaceae</taxon>
        <taxon>Massilicoli</taxon>
    </lineage>
</organism>
<dbReference type="InterPro" id="IPR009000">
    <property type="entry name" value="Transl_B-barrel_sf"/>
</dbReference>
<dbReference type="PANTHER" id="PTHR43462:SF1">
    <property type="entry name" value="ALANYL-TRNA EDITING PROTEIN AARSD1"/>
    <property type="match status" value="1"/>
</dbReference>
<dbReference type="Pfam" id="PF07973">
    <property type="entry name" value="tRNA_SAD"/>
    <property type="match status" value="1"/>
</dbReference>
<dbReference type="Gene3D" id="2.40.30.130">
    <property type="match status" value="1"/>
</dbReference>
<dbReference type="Gene3D" id="3.30.980.10">
    <property type="entry name" value="Threonyl-trna Synthetase, Chain A, domain 2"/>
    <property type="match status" value="1"/>
</dbReference>
<reference evidence="6 7" key="1">
    <citation type="submission" date="2022-06" db="EMBL/GenBank/DDBJ databases">
        <title>Isolation of gut microbiota from human fecal samples.</title>
        <authorList>
            <person name="Pamer E.G."/>
            <person name="Barat B."/>
            <person name="Waligurski E."/>
            <person name="Medina S."/>
            <person name="Paddock L."/>
            <person name="Mostad J."/>
        </authorList>
    </citation>
    <scope>NUCLEOTIDE SEQUENCE [LARGE SCALE GENOMIC DNA]</scope>
    <source>
        <strain evidence="6 7">DFI.6.1</strain>
    </source>
</reference>
<feature type="domain" description="Threonyl/alanyl tRNA synthetase SAD" evidence="5">
    <location>
        <begin position="168"/>
        <end position="210"/>
    </location>
</feature>
<dbReference type="InterPro" id="IPR012947">
    <property type="entry name" value="tRNA_SAD"/>
</dbReference>
<evidence type="ECO:0000313" key="6">
    <source>
        <dbReference type="EMBL" id="MCQ5122123.1"/>
    </source>
</evidence>
<dbReference type="SMART" id="SM00863">
    <property type="entry name" value="tRNA_SAD"/>
    <property type="match status" value="1"/>
</dbReference>
<evidence type="ECO:0000256" key="1">
    <source>
        <dbReference type="ARBA" id="ARBA00001947"/>
    </source>
</evidence>
<keyword evidence="3" id="KW-0862">Zinc</keyword>
<dbReference type="EMBL" id="JANGCH010000010">
    <property type="protein sequence ID" value="MCQ5122123.1"/>
    <property type="molecule type" value="Genomic_DNA"/>
</dbReference>